<dbReference type="HOGENOM" id="CLU_084488_0_0_3"/>
<keyword evidence="3" id="KW-1185">Reference proteome</keyword>
<dbReference type="OrthoDB" id="468313at2"/>
<evidence type="ECO:0000259" key="1">
    <source>
        <dbReference type="Pfam" id="PF14261"/>
    </source>
</evidence>
<dbReference type="KEGG" id="glj:GKIL_0353"/>
<protein>
    <recommendedName>
        <fullName evidence="1">DUF4351 domain-containing protein</fullName>
    </recommendedName>
</protein>
<dbReference type="EMBL" id="CP003587">
    <property type="protein sequence ID" value="AGY56600.1"/>
    <property type="molecule type" value="Genomic_DNA"/>
</dbReference>
<proteinExistence type="predicted"/>
<reference evidence="2 3" key="1">
    <citation type="journal article" date="2013" name="PLoS ONE">
        <title>Cultivation and Complete Genome Sequencing of Gloeobacter kilaueensis sp. nov., from a Lava Cave in Kilauea Caldera, Hawai'i.</title>
        <authorList>
            <person name="Saw J.H."/>
            <person name="Schatz M."/>
            <person name="Brown M.V."/>
            <person name="Kunkel D.D."/>
            <person name="Foster J.S."/>
            <person name="Shick H."/>
            <person name="Christensen S."/>
            <person name="Hou S."/>
            <person name="Wan X."/>
            <person name="Donachie S.P."/>
        </authorList>
    </citation>
    <scope>NUCLEOTIDE SEQUENCE [LARGE SCALE GENOMIC DNA]</scope>
    <source>
        <strain evidence="3">JS</strain>
    </source>
</reference>
<organism evidence="2 3">
    <name type="scientific">Gloeobacter kilaueensis (strain ATCC BAA-2537 / CCAP 1431/1 / ULC 316 / JS1)</name>
    <dbReference type="NCBI Taxonomy" id="1183438"/>
    <lineage>
        <taxon>Bacteria</taxon>
        <taxon>Bacillati</taxon>
        <taxon>Cyanobacteriota</taxon>
        <taxon>Cyanophyceae</taxon>
        <taxon>Gloeobacterales</taxon>
        <taxon>Gloeobacteraceae</taxon>
        <taxon>Gloeobacter</taxon>
    </lineage>
</organism>
<dbReference type="STRING" id="1183438.GKIL_0353"/>
<gene>
    <name evidence="2" type="ORF">GKIL_0353</name>
</gene>
<dbReference type="RefSeq" id="WP_023171617.1">
    <property type="nucleotide sequence ID" value="NC_022600.1"/>
</dbReference>
<dbReference type="InterPro" id="IPR022573">
    <property type="entry name" value="DUF2887"/>
</dbReference>
<dbReference type="PATRIC" id="fig|1183438.3.peg.355"/>
<dbReference type="eggNOG" id="COG5464">
    <property type="taxonomic scope" value="Bacteria"/>
</dbReference>
<dbReference type="Pfam" id="PF11103">
    <property type="entry name" value="DUF2887"/>
    <property type="match status" value="1"/>
</dbReference>
<dbReference type="PANTHER" id="PTHR35586:SF2">
    <property type="entry name" value="SLL1542 PROTEIN"/>
    <property type="match status" value="1"/>
</dbReference>
<sequence>MRTDHIFYKLLRAFPETLFVLAGTLPPAAGEYRFDSVEVKETALRIDGVLVPSSTNQPYYFAEVQFQADKDIYWRLFTELLMYMRQSAPEGDWRAVLIFPNRTLDVEAPMALSTLAMDERLVRVYLDEIAVEEDGPLGLSLVGLVVEEERTLPGRAGRLLERACRQLPAGETRRQVLELIETIIVYKLRYGPEELRAMFTLDELENTPYVQGLKAEARHKAEREKALSLILRQLARQVGALAPEVSEHIDKLSDSQLDALAEALLGFGSAADLQSWLDRQLPG</sequence>
<dbReference type="PANTHER" id="PTHR35586">
    <property type="entry name" value="SLL1691 PROTEIN"/>
    <property type="match status" value="1"/>
</dbReference>
<name>U5QFZ6_GLOK1</name>
<evidence type="ECO:0000313" key="2">
    <source>
        <dbReference type="EMBL" id="AGY56600.1"/>
    </source>
</evidence>
<dbReference type="Pfam" id="PF14261">
    <property type="entry name" value="DUF4351"/>
    <property type="match status" value="1"/>
</dbReference>
<dbReference type="AlphaFoldDB" id="U5QFZ6"/>
<dbReference type="Proteomes" id="UP000017396">
    <property type="component" value="Chromosome"/>
</dbReference>
<evidence type="ECO:0000313" key="3">
    <source>
        <dbReference type="Proteomes" id="UP000017396"/>
    </source>
</evidence>
<dbReference type="InterPro" id="IPR025587">
    <property type="entry name" value="DUF4351"/>
</dbReference>
<feature type="domain" description="DUF4351" evidence="1">
    <location>
        <begin position="220"/>
        <end position="277"/>
    </location>
</feature>
<accession>U5QFZ6</accession>